<evidence type="ECO:0000256" key="1">
    <source>
        <dbReference type="SAM" id="MobiDB-lite"/>
    </source>
</evidence>
<dbReference type="Proteomes" id="UP001139887">
    <property type="component" value="Unassembled WGS sequence"/>
</dbReference>
<sequence length="139" mass="14633">MASELDLLDSEQANRAQYGTPTWGPATRPPVFHSNVYGDVSAKEEPTSSSSTSSYDYSYAVAFSGFDGSITHYYVSYSDPYVSGAVGVGHVDPTPTPTQIITEGTVCDKTFPGLLSGIGLDLGLRLNLSLIGVDACVAL</sequence>
<evidence type="ECO:0000313" key="3">
    <source>
        <dbReference type="Proteomes" id="UP001139887"/>
    </source>
</evidence>
<organism evidence="2 3">
    <name type="scientific">Coemansia brasiliensis</name>
    <dbReference type="NCBI Taxonomy" id="2650707"/>
    <lineage>
        <taxon>Eukaryota</taxon>
        <taxon>Fungi</taxon>
        <taxon>Fungi incertae sedis</taxon>
        <taxon>Zoopagomycota</taxon>
        <taxon>Kickxellomycotina</taxon>
        <taxon>Kickxellomycetes</taxon>
        <taxon>Kickxellales</taxon>
        <taxon>Kickxellaceae</taxon>
        <taxon>Coemansia</taxon>
    </lineage>
</organism>
<name>A0A9W8M101_9FUNG</name>
<dbReference type="AlphaFoldDB" id="A0A9W8M101"/>
<feature type="compositionally biased region" description="Polar residues" evidence="1">
    <location>
        <begin position="11"/>
        <end position="20"/>
    </location>
</feature>
<dbReference type="EMBL" id="JANBUW010000015">
    <property type="protein sequence ID" value="KAJ2851249.1"/>
    <property type="molecule type" value="Genomic_DNA"/>
</dbReference>
<accession>A0A9W8M101</accession>
<feature type="region of interest" description="Disordered" evidence="1">
    <location>
        <begin position="1"/>
        <end position="54"/>
    </location>
</feature>
<comment type="caution">
    <text evidence="2">The sequence shown here is derived from an EMBL/GenBank/DDBJ whole genome shotgun (WGS) entry which is preliminary data.</text>
</comment>
<reference evidence="2" key="1">
    <citation type="submission" date="2022-07" db="EMBL/GenBank/DDBJ databases">
        <title>Phylogenomic reconstructions and comparative analyses of Kickxellomycotina fungi.</title>
        <authorList>
            <person name="Reynolds N.K."/>
            <person name="Stajich J.E."/>
            <person name="Barry K."/>
            <person name="Grigoriev I.V."/>
            <person name="Crous P."/>
            <person name="Smith M.E."/>
        </authorList>
    </citation>
    <scope>NUCLEOTIDE SEQUENCE</scope>
    <source>
        <strain evidence="2">NRRL 1566</strain>
    </source>
</reference>
<proteinExistence type="predicted"/>
<gene>
    <name evidence="2" type="ORF">IWW36_001270</name>
</gene>
<protein>
    <submittedName>
        <fullName evidence="2">Uncharacterized protein</fullName>
    </submittedName>
</protein>
<evidence type="ECO:0000313" key="2">
    <source>
        <dbReference type="EMBL" id="KAJ2851249.1"/>
    </source>
</evidence>
<dbReference type="OrthoDB" id="5594784at2759"/>
<keyword evidence="3" id="KW-1185">Reference proteome</keyword>